<evidence type="ECO:0000313" key="2">
    <source>
        <dbReference type="EMBL" id="CAF2087052.1"/>
    </source>
</evidence>
<reference evidence="2" key="3">
    <citation type="submission" date="2021-01" db="EMBL/GenBank/DDBJ databases">
        <authorList>
            <consortium name="Genoscope - CEA"/>
            <person name="William W."/>
        </authorList>
    </citation>
    <scope>NUCLEOTIDE SEQUENCE</scope>
</reference>
<reference evidence="3" key="2">
    <citation type="submission" date="2014-06" db="EMBL/GenBank/DDBJ databases">
        <authorList>
            <person name="Genoscope - CEA"/>
        </authorList>
    </citation>
    <scope>NUCLEOTIDE SEQUENCE</scope>
</reference>
<protein>
    <submittedName>
        <fullName evidence="2">(rape) hypothetical protein</fullName>
    </submittedName>
    <submittedName>
        <fullName evidence="3">BnaA06g20730D protein</fullName>
    </submittedName>
</protein>
<gene>
    <name evidence="3" type="primary">BnaA06g20730D</name>
    <name evidence="2" type="ORF">DARMORV10_A06P27380.1</name>
    <name evidence="3" type="ORF">GSBRNA2T00016350001</name>
</gene>
<dbReference type="EMBL" id="HG994360">
    <property type="protein sequence ID" value="CAF2087052.1"/>
    <property type="molecule type" value="Genomic_DNA"/>
</dbReference>
<sequence length="126" mass="14017">MCKKLEHFTFSLLNCCPIRYIFGSGLGFCHGIRFVTVRHVPVVAGETRPFSDVGSPGGGDVCGFASQAGCDLDEEDALDEESEESGTKKTRLNYRRKNDGFSILFQMGFVCFFVLMAFSDFVDEFL</sequence>
<evidence type="ECO:0000313" key="3">
    <source>
        <dbReference type="EMBL" id="CDY21804.1"/>
    </source>
</evidence>
<evidence type="ECO:0000313" key="4">
    <source>
        <dbReference type="Proteomes" id="UP000028999"/>
    </source>
</evidence>
<keyword evidence="4" id="KW-1185">Reference proteome</keyword>
<evidence type="ECO:0000256" key="1">
    <source>
        <dbReference type="SAM" id="Phobius"/>
    </source>
</evidence>
<feature type="transmembrane region" description="Helical" evidence="1">
    <location>
        <begin position="101"/>
        <end position="119"/>
    </location>
</feature>
<dbReference type="Proteomes" id="UP001295469">
    <property type="component" value="Chromosome A06"/>
</dbReference>
<dbReference type="PaxDb" id="3708-A0A078G8T3"/>
<proteinExistence type="predicted"/>
<dbReference type="OMA" id="FCHGIRF"/>
<name>A0A078G8T3_BRANA</name>
<dbReference type="Proteomes" id="UP000028999">
    <property type="component" value="Unassembled WGS sequence"/>
</dbReference>
<organism evidence="3 4">
    <name type="scientific">Brassica napus</name>
    <name type="common">Rape</name>
    <dbReference type="NCBI Taxonomy" id="3708"/>
    <lineage>
        <taxon>Eukaryota</taxon>
        <taxon>Viridiplantae</taxon>
        <taxon>Streptophyta</taxon>
        <taxon>Embryophyta</taxon>
        <taxon>Tracheophyta</taxon>
        <taxon>Spermatophyta</taxon>
        <taxon>Magnoliopsida</taxon>
        <taxon>eudicotyledons</taxon>
        <taxon>Gunneridae</taxon>
        <taxon>Pentapetalae</taxon>
        <taxon>rosids</taxon>
        <taxon>malvids</taxon>
        <taxon>Brassicales</taxon>
        <taxon>Brassicaceae</taxon>
        <taxon>Brassiceae</taxon>
        <taxon>Brassica</taxon>
    </lineage>
</organism>
<dbReference type="Gramene" id="CDY21804">
    <property type="protein sequence ID" value="CDY21804"/>
    <property type="gene ID" value="GSBRNA2T00016350001"/>
</dbReference>
<dbReference type="AlphaFoldDB" id="A0A078G8T3"/>
<keyword evidence="1" id="KW-0472">Membrane</keyword>
<keyword evidence="1" id="KW-1133">Transmembrane helix</keyword>
<reference evidence="3 4" key="1">
    <citation type="journal article" date="2014" name="Science">
        <title>Plant genetics. Early allopolyploid evolution in the post-Neolithic Brassica napus oilseed genome.</title>
        <authorList>
            <person name="Chalhoub B."/>
            <person name="Denoeud F."/>
            <person name="Liu S."/>
            <person name="Parkin I.A."/>
            <person name="Tang H."/>
            <person name="Wang X."/>
            <person name="Chiquet J."/>
            <person name="Belcram H."/>
            <person name="Tong C."/>
            <person name="Samans B."/>
            <person name="Correa M."/>
            <person name="Da Silva C."/>
            <person name="Just J."/>
            <person name="Falentin C."/>
            <person name="Koh C.S."/>
            <person name="Le Clainche I."/>
            <person name="Bernard M."/>
            <person name="Bento P."/>
            <person name="Noel B."/>
            <person name="Labadie K."/>
            <person name="Alberti A."/>
            <person name="Charles M."/>
            <person name="Arnaud D."/>
            <person name="Guo H."/>
            <person name="Daviaud C."/>
            <person name="Alamery S."/>
            <person name="Jabbari K."/>
            <person name="Zhao M."/>
            <person name="Edger P.P."/>
            <person name="Chelaifa H."/>
            <person name="Tack D."/>
            <person name="Lassalle G."/>
            <person name="Mestiri I."/>
            <person name="Schnel N."/>
            <person name="Le Paslier M.C."/>
            <person name="Fan G."/>
            <person name="Renault V."/>
            <person name="Bayer P.E."/>
            <person name="Golicz A.A."/>
            <person name="Manoli S."/>
            <person name="Lee T.H."/>
            <person name="Thi V.H."/>
            <person name="Chalabi S."/>
            <person name="Hu Q."/>
            <person name="Fan C."/>
            <person name="Tollenaere R."/>
            <person name="Lu Y."/>
            <person name="Battail C."/>
            <person name="Shen J."/>
            <person name="Sidebottom C.H."/>
            <person name="Wang X."/>
            <person name="Canaguier A."/>
            <person name="Chauveau A."/>
            <person name="Berard A."/>
            <person name="Deniot G."/>
            <person name="Guan M."/>
            <person name="Liu Z."/>
            <person name="Sun F."/>
            <person name="Lim Y.P."/>
            <person name="Lyons E."/>
            <person name="Town C.D."/>
            <person name="Bancroft I."/>
            <person name="Wang X."/>
            <person name="Meng J."/>
            <person name="Ma J."/>
            <person name="Pires J.C."/>
            <person name="King G.J."/>
            <person name="Brunel D."/>
            <person name="Delourme R."/>
            <person name="Renard M."/>
            <person name="Aury J.M."/>
            <person name="Adams K.L."/>
            <person name="Batley J."/>
            <person name="Snowdon R.J."/>
            <person name="Tost J."/>
            <person name="Edwards D."/>
            <person name="Zhou Y."/>
            <person name="Hua W."/>
            <person name="Sharpe A.G."/>
            <person name="Paterson A.H."/>
            <person name="Guan C."/>
            <person name="Wincker P."/>
        </authorList>
    </citation>
    <scope>NUCLEOTIDE SEQUENCE [LARGE SCALE GENOMIC DNA]</scope>
    <source>
        <strain evidence="4">cv. Darmor-bzh</strain>
    </source>
</reference>
<dbReference type="EMBL" id="LK032124">
    <property type="protein sequence ID" value="CDY21804.1"/>
    <property type="molecule type" value="Genomic_DNA"/>
</dbReference>
<keyword evidence="1" id="KW-0812">Transmembrane</keyword>
<accession>A0A078G8T3</accession>